<dbReference type="SUPFAM" id="SSF50729">
    <property type="entry name" value="PH domain-like"/>
    <property type="match status" value="1"/>
</dbReference>
<dbReference type="AlphaFoldDB" id="A0A8S4RU87"/>
<name>A0A8S4RU87_9NEOP</name>
<gene>
    <name evidence="1" type="primary">jg18871</name>
    <name evidence="1" type="ORF">PAEG_LOCUS17317</name>
</gene>
<organism evidence="1 2">
    <name type="scientific">Pararge aegeria aegeria</name>
    <dbReference type="NCBI Taxonomy" id="348720"/>
    <lineage>
        <taxon>Eukaryota</taxon>
        <taxon>Metazoa</taxon>
        <taxon>Ecdysozoa</taxon>
        <taxon>Arthropoda</taxon>
        <taxon>Hexapoda</taxon>
        <taxon>Insecta</taxon>
        <taxon>Pterygota</taxon>
        <taxon>Neoptera</taxon>
        <taxon>Endopterygota</taxon>
        <taxon>Lepidoptera</taxon>
        <taxon>Glossata</taxon>
        <taxon>Ditrysia</taxon>
        <taxon>Papilionoidea</taxon>
        <taxon>Nymphalidae</taxon>
        <taxon>Satyrinae</taxon>
        <taxon>Satyrini</taxon>
        <taxon>Parargina</taxon>
        <taxon>Pararge</taxon>
    </lineage>
</organism>
<dbReference type="InterPro" id="IPR052223">
    <property type="entry name" value="Actin_Cytoskeleton_Reg"/>
</dbReference>
<reference evidence="1" key="1">
    <citation type="submission" date="2022-03" db="EMBL/GenBank/DDBJ databases">
        <authorList>
            <person name="Lindestad O."/>
        </authorList>
    </citation>
    <scope>NUCLEOTIDE SEQUENCE</scope>
</reference>
<accession>A0A8S4RU87</accession>
<sequence>MIPKKILDLPMQTFKKCVKTHLVQRGYYTFDEFLNDKPDTVPQASVDMTTVLEVSEADSVTGHPHSLAITAPERVTFVKGTCREEARWWADVLSVYPRSKVSKVHSLRNGCLCAVRKGAAALPEVTAFGVHPQENL</sequence>
<comment type="caution">
    <text evidence="1">The sequence shown here is derived from an EMBL/GenBank/DDBJ whole genome shotgun (WGS) entry which is preliminary data.</text>
</comment>
<dbReference type="GO" id="GO:0051015">
    <property type="term" value="F:actin filament binding"/>
    <property type="evidence" value="ECO:0007669"/>
    <property type="project" value="TreeGrafter"/>
</dbReference>
<dbReference type="GO" id="GO:0015629">
    <property type="term" value="C:actin cytoskeleton"/>
    <property type="evidence" value="ECO:0007669"/>
    <property type="project" value="TreeGrafter"/>
</dbReference>
<protein>
    <submittedName>
        <fullName evidence="1">Jg18871 protein</fullName>
    </submittedName>
</protein>
<evidence type="ECO:0000313" key="1">
    <source>
        <dbReference type="EMBL" id="CAH2240832.1"/>
    </source>
</evidence>
<keyword evidence="2" id="KW-1185">Reference proteome</keyword>
<dbReference type="PANTHER" id="PTHR17271:SF1">
    <property type="entry name" value="PROTEIN OUTSPREAD"/>
    <property type="match status" value="1"/>
</dbReference>
<evidence type="ECO:0000313" key="2">
    <source>
        <dbReference type="Proteomes" id="UP000838756"/>
    </source>
</evidence>
<proteinExistence type="predicted"/>
<dbReference type="PANTHER" id="PTHR17271">
    <property type="entry name" value="PLECKSTRIN HOMOLOGY PH DOMAIN-CONTAINING PROTEIN"/>
    <property type="match status" value="1"/>
</dbReference>
<dbReference type="Proteomes" id="UP000838756">
    <property type="component" value="Unassembled WGS sequence"/>
</dbReference>
<dbReference type="OrthoDB" id="9942268at2759"/>
<dbReference type="EMBL" id="CAKXAJ010025553">
    <property type="protein sequence ID" value="CAH2240832.1"/>
    <property type="molecule type" value="Genomic_DNA"/>
</dbReference>